<dbReference type="FunCoup" id="G0MIR6">
    <property type="interactions" value="1862"/>
</dbReference>
<evidence type="ECO:0000313" key="4">
    <source>
        <dbReference type="EMBL" id="EGT31281.1"/>
    </source>
</evidence>
<sequence length="705" mass="80771">MRFYLSLTLPLLLFLTPLHSLDSETNSPTYKFTIVSGAPTTLNASDFLEVASFEECTDKCLTDQQCIMAYQANSSDPCYLFAWNSIQEVARNESGGVGTVAFKVYTNQPSCDLNAQFLMNGRIYPISPNDTMNYLWKIDTSEDGWKITYIQQREEDNIICGNFSYNRPYEDGCNPECMLTFVQLNGEPGPLSYNPNTFPASSWQECRDTCFNNRECWIPYWQEGVSENCTWYKIDDIWFINKTQASEGKRIGLKLPLSNRSCKLTTDELLNDQYYYINKKIGWAFASSFLRVRTTPKYYKFQFYVDENATLVRAIPGCEVNTVGSKMELDLTNPTVCMRLQKAPGITYNAAKEICNEWDGKLMPERHSGFLQVCLDTWTHAMMPFTWSNPYPKWGFPEWKEKNTKIWMGIEKDQASGQFKWLAPEWLITNGQIVKTCARFDASDWITFRSHKVDMTWGPNQPVMKPGLDCAYTLKVAKDSYPGYGHYTATCDAEPADGFLCGTPRQKDKGIPKYQTILDEYALQKPFPKCIRQKTTIGTRQVTKEEIDEKLKTFPKKKWEFEEEIDDYPQYSQQYDRSKYKFVRTVENENDSQSSSSSAKHDDDDCQIINVTSRLASEDKENAPLPPKVIEKTSEEKQFSDKTEDSIFVISEGEKDKITPIDNPVITQIATSSSSQKENSPSKVTPTTPEKVTSSSPQKEVCVLR</sequence>
<dbReference type="eggNOG" id="ENOG502TH1B">
    <property type="taxonomic scope" value="Eukaryota"/>
</dbReference>
<dbReference type="Pfam" id="PF14295">
    <property type="entry name" value="PAN_4"/>
    <property type="match status" value="1"/>
</dbReference>
<dbReference type="SMART" id="SM00605">
    <property type="entry name" value="CW"/>
    <property type="match status" value="2"/>
</dbReference>
<dbReference type="STRING" id="135651.G0MIR6"/>
<keyword evidence="5" id="KW-1185">Reference proteome</keyword>
<feature type="region of interest" description="Disordered" evidence="1">
    <location>
        <begin position="586"/>
        <end position="705"/>
    </location>
</feature>
<dbReference type="PANTHER" id="PTHR47629:SF3">
    <property type="entry name" value="PAN-3 DOMAIN-CONTAINING PROTEIN"/>
    <property type="match status" value="1"/>
</dbReference>
<dbReference type="InterPro" id="IPR003609">
    <property type="entry name" value="Pan_app"/>
</dbReference>
<feature type="compositionally biased region" description="Polar residues" evidence="1">
    <location>
        <begin position="683"/>
        <end position="698"/>
    </location>
</feature>
<dbReference type="HOGENOM" id="CLU_024349_0_0_1"/>
<evidence type="ECO:0000256" key="1">
    <source>
        <dbReference type="SAM" id="MobiDB-lite"/>
    </source>
</evidence>
<keyword evidence="2" id="KW-0732">Signal</keyword>
<dbReference type="Pfam" id="PF08277">
    <property type="entry name" value="PAN_3"/>
    <property type="match status" value="2"/>
</dbReference>
<dbReference type="OrthoDB" id="5798455at2759"/>
<feature type="domain" description="PAN-3" evidence="3">
    <location>
        <begin position="8"/>
        <end position="145"/>
    </location>
</feature>
<feature type="compositionally biased region" description="Low complexity" evidence="1">
    <location>
        <begin position="672"/>
        <end position="682"/>
    </location>
</feature>
<feature type="compositionally biased region" description="Basic and acidic residues" evidence="1">
    <location>
        <begin position="629"/>
        <end position="645"/>
    </location>
</feature>
<protein>
    <recommendedName>
        <fullName evidence="3">PAN-3 domain-containing protein</fullName>
    </recommendedName>
</protein>
<dbReference type="AlphaFoldDB" id="G0MIR6"/>
<proteinExistence type="predicted"/>
<feature type="chain" id="PRO_5003403980" description="PAN-3 domain-containing protein" evidence="2">
    <location>
        <begin position="24"/>
        <end position="705"/>
    </location>
</feature>
<evidence type="ECO:0000313" key="5">
    <source>
        <dbReference type="Proteomes" id="UP000008068"/>
    </source>
</evidence>
<organism evidence="5">
    <name type="scientific">Caenorhabditis brenneri</name>
    <name type="common">Nematode worm</name>
    <dbReference type="NCBI Taxonomy" id="135651"/>
    <lineage>
        <taxon>Eukaryota</taxon>
        <taxon>Metazoa</taxon>
        <taxon>Ecdysozoa</taxon>
        <taxon>Nematoda</taxon>
        <taxon>Chromadorea</taxon>
        <taxon>Rhabditida</taxon>
        <taxon>Rhabditina</taxon>
        <taxon>Rhabditomorpha</taxon>
        <taxon>Rhabditoidea</taxon>
        <taxon>Rhabditidae</taxon>
        <taxon>Peloderinae</taxon>
        <taxon>Caenorhabditis</taxon>
    </lineage>
</organism>
<evidence type="ECO:0000256" key="2">
    <source>
        <dbReference type="SAM" id="SignalP"/>
    </source>
</evidence>
<name>G0MIR6_CAEBE</name>
<reference evidence="5" key="1">
    <citation type="submission" date="2011-07" db="EMBL/GenBank/DDBJ databases">
        <authorList>
            <consortium name="Caenorhabditis brenneri Sequencing and Analysis Consortium"/>
            <person name="Wilson R.K."/>
        </authorList>
    </citation>
    <scope>NUCLEOTIDE SEQUENCE [LARGE SCALE GENOMIC DNA]</scope>
    <source>
        <strain evidence="5">PB2801</strain>
    </source>
</reference>
<dbReference type="Proteomes" id="UP000008068">
    <property type="component" value="Unassembled WGS sequence"/>
</dbReference>
<dbReference type="OMA" id="ECTDKCL"/>
<feature type="signal peptide" evidence="2">
    <location>
        <begin position="1"/>
        <end position="23"/>
    </location>
</feature>
<dbReference type="InParanoid" id="G0MIR6"/>
<dbReference type="InterPro" id="IPR006583">
    <property type="entry name" value="PAN-3_domain"/>
</dbReference>
<dbReference type="EMBL" id="GL379796">
    <property type="protein sequence ID" value="EGT31281.1"/>
    <property type="molecule type" value="Genomic_DNA"/>
</dbReference>
<dbReference type="PANTHER" id="PTHR47629">
    <property type="entry name" value="C-TYPE LECTIN-RELATED"/>
    <property type="match status" value="1"/>
</dbReference>
<evidence type="ECO:0000259" key="3">
    <source>
        <dbReference type="SMART" id="SM00605"/>
    </source>
</evidence>
<gene>
    <name evidence="4" type="ORF">CAEBREN_19869</name>
</gene>
<feature type="domain" description="PAN-3" evidence="3">
    <location>
        <begin position="173"/>
        <end position="285"/>
    </location>
</feature>
<accession>G0MIR6</accession>